<keyword evidence="4 5" id="KW-0472">Membrane</keyword>
<dbReference type="AlphaFoldDB" id="A0A2U1DBR8"/>
<dbReference type="InterPro" id="IPR003825">
    <property type="entry name" value="Colicin-V_CvpA"/>
</dbReference>
<gene>
    <name evidence="6" type="ORF">C7384_103143</name>
</gene>
<evidence type="ECO:0000256" key="3">
    <source>
        <dbReference type="ARBA" id="ARBA00022989"/>
    </source>
</evidence>
<keyword evidence="2 5" id="KW-0812">Transmembrane</keyword>
<dbReference type="EMBL" id="QEKT01000003">
    <property type="protein sequence ID" value="PVY85118.1"/>
    <property type="molecule type" value="Genomic_DNA"/>
</dbReference>
<feature type="transmembrane region" description="Helical" evidence="5">
    <location>
        <begin position="75"/>
        <end position="95"/>
    </location>
</feature>
<proteinExistence type="predicted"/>
<accession>A0A2U1DBR8</accession>
<keyword evidence="3 5" id="KW-1133">Transmembrane helix</keyword>
<name>A0A2U1DBR8_9LACO</name>
<evidence type="ECO:0000256" key="4">
    <source>
        <dbReference type="ARBA" id="ARBA00023136"/>
    </source>
</evidence>
<evidence type="ECO:0000256" key="5">
    <source>
        <dbReference type="SAM" id="Phobius"/>
    </source>
</evidence>
<dbReference type="GO" id="GO:0009403">
    <property type="term" value="P:toxin biosynthetic process"/>
    <property type="evidence" value="ECO:0007669"/>
    <property type="project" value="InterPro"/>
</dbReference>
<protein>
    <submittedName>
        <fullName evidence="6">Putative membrane protein required for colicin V production</fullName>
    </submittedName>
</protein>
<evidence type="ECO:0000256" key="2">
    <source>
        <dbReference type="ARBA" id="ARBA00022692"/>
    </source>
</evidence>
<sequence>MIILILGVILLILMMRSGYRAGLVTTIVRVFLWLVIFYISMKLAKPLGEVISTWVGGQFIRPEVPQAISHHGQQFLASGLVSLLLIVIGNVLSRYLLQSVHLVRHLPFLGGLDAILGSIFYGGIALILFFFILQVLSVLPNAWIQDQLVGSPILNYYLDRFPVFSNAIYQWWL</sequence>
<dbReference type="RefSeq" id="WP_089938363.1">
    <property type="nucleotide sequence ID" value="NZ_CAKOEX010000003.1"/>
</dbReference>
<dbReference type="Pfam" id="PF02674">
    <property type="entry name" value="Colicin_V"/>
    <property type="match status" value="1"/>
</dbReference>
<evidence type="ECO:0000313" key="6">
    <source>
        <dbReference type="EMBL" id="PVY85118.1"/>
    </source>
</evidence>
<comment type="subcellular location">
    <subcellularLocation>
        <location evidence="1">Membrane</location>
        <topology evidence="1">Multi-pass membrane protein</topology>
    </subcellularLocation>
</comment>
<evidence type="ECO:0000256" key="1">
    <source>
        <dbReference type="ARBA" id="ARBA00004141"/>
    </source>
</evidence>
<feature type="transmembrane region" description="Helical" evidence="5">
    <location>
        <begin position="115"/>
        <end position="139"/>
    </location>
</feature>
<organism evidence="6 7">
    <name type="scientific">Convivina intestini</name>
    <dbReference type="NCBI Taxonomy" id="1505726"/>
    <lineage>
        <taxon>Bacteria</taxon>
        <taxon>Bacillati</taxon>
        <taxon>Bacillota</taxon>
        <taxon>Bacilli</taxon>
        <taxon>Lactobacillales</taxon>
        <taxon>Lactobacillaceae</taxon>
        <taxon>Convivina</taxon>
    </lineage>
</organism>
<evidence type="ECO:0000313" key="7">
    <source>
        <dbReference type="Proteomes" id="UP000245433"/>
    </source>
</evidence>
<comment type="caution">
    <text evidence="6">The sequence shown here is derived from an EMBL/GenBank/DDBJ whole genome shotgun (WGS) entry which is preliminary data.</text>
</comment>
<keyword evidence="7" id="KW-1185">Reference proteome</keyword>
<reference evidence="6 7" key="1">
    <citation type="submission" date="2018-04" db="EMBL/GenBank/DDBJ databases">
        <title>Genomic Encyclopedia of Type Strains, Phase IV (KMG-IV): sequencing the most valuable type-strain genomes for metagenomic binning, comparative biology and taxonomic classification.</title>
        <authorList>
            <person name="Goeker M."/>
        </authorList>
    </citation>
    <scope>NUCLEOTIDE SEQUENCE [LARGE SCALE GENOMIC DNA]</scope>
    <source>
        <strain evidence="6 7">DSM 28795</strain>
    </source>
</reference>
<dbReference type="Proteomes" id="UP000245433">
    <property type="component" value="Unassembled WGS sequence"/>
</dbReference>
<dbReference type="GO" id="GO:0016020">
    <property type="term" value="C:membrane"/>
    <property type="evidence" value="ECO:0007669"/>
    <property type="project" value="UniProtKB-SubCell"/>
</dbReference>
<dbReference type="OrthoDB" id="2143375at2"/>